<dbReference type="InterPro" id="IPR012547">
    <property type="entry name" value="PDDEXK_9"/>
</dbReference>
<reference evidence="2 3" key="1">
    <citation type="submission" date="2016-10" db="EMBL/GenBank/DDBJ databases">
        <authorList>
            <person name="de Groot N.N."/>
        </authorList>
    </citation>
    <scope>NUCLEOTIDE SEQUENCE [LARGE SCALE GENOMIC DNA]</scope>
    <source>
        <strain evidence="2 3">DSM 2872</strain>
    </source>
</reference>
<feature type="domain" description="AAA-ATPase-like" evidence="1">
    <location>
        <begin position="9"/>
        <end position="208"/>
    </location>
</feature>
<dbReference type="PANTHER" id="PTHR34825:SF1">
    <property type="entry name" value="AAA-ATPASE-LIKE DOMAIN-CONTAINING PROTEIN"/>
    <property type="match status" value="1"/>
</dbReference>
<evidence type="ECO:0000313" key="2">
    <source>
        <dbReference type="EMBL" id="SEA25938.1"/>
    </source>
</evidence>
<dbReference type="Pfam" id="PF08011">
    <property type="entry name" value="PDDEXK_9"/>
    <property type="match status" value="1"/>
</dbReference>
<evidence type="ECO:0000259" key="1">
    <source>
        <dbReference type="Pfam" id="PF09820"/>
    </source>
</evidence>
<dbReference type="Pfam" id="PF09820">
    <property type="entry name" value="AAA-ATPase_like"/>
    <property type="match status" value="1"/>
</dbReference>
<evidence type="ECO:0000313" key="3">
    <source>
        <dbReference type="Proteomes" id="UP000183469"/>
    </source>
</evidence>
<dbReference type="InterPro" id="IPR027417">
    <property type="entry name" value="P-loop_NTPase"/>
</dbReference>
<organism evidence="2 3">
    <name type="scientific">Selenomonas ruminantium</name>
    <dbReference type="NCBI Taxonomy" id="971"/>
    <lineage>
        <taxon>Bacteria</taxon>
        <taxon>Bacillati</taxon>
        <taxon>Bacillota</taxon>
        <taxon>Negativicutes</taxon>
        <taxon>Selenomonadales</taxon>
        <taxon>Selenomonadaceae</taxon>
        <taxon>Selenomonas</taxon>
    </lineage>
</organism>
<dbReference type="InterPro" id="IPR018631">
    <property type="entry name" value="AAA-ATPase-like_dom"/>
</dbReference>
<protein>
    <submittedName>
        <fullName evidence="2">PD-(D/E)XK nuclease superfamily protein</fullName>
    </submittedName>
</protein>
<dbReference type="PANTHER" id="PTHR34825">
    <property type="entry name" value="CONSERVED PROTEIN, WITH A WEAK D-GALACTARATE DEHYDRATASE/ALTRONATE HYDROLASE DOMAIN"/>
    <property type="match status" value="1"/>
</dbReference>
<dbReference type="Proteomes" id="UP000183469">
    <property type="component" value="Unassembled WGS sequence"/>
</dbReference>
<dbReference type="AlphaFoldDB" id="A0A1H3ZQH7"/>
<dbReference type="SUPFAM" id="SSF52540">
    <property type="entry name" value="P-loop containing nucleoside triphosphate hydrolases"/>
    <property type="match status" value="1"/>
</dbReference>
<dbReference type="EMBL" id="FNQG01000012">
    <property type="protein sequence ID" value="SEA25938.1"/>
    <property type="molecule type" value="Genomic_DNA"/>
</dbReference>
<gene>
    <name evidence="2" type="ORF">SAMN05660648_02548</name>
</gene>
<sequence length="525" mass="60105">MANETRRLPIGVQSFSSLRDGGFVYVDKTKYIHDLVQKSKQYFLSRPRRFGKSLFLSTLKAYWEGKKELFTGLAIAELEKDNPVAWQSYPVFYFDFNKDSYQRDGALEDVLDEHLRGWEDLYGGRIGETLGGRFRSLLQRAYEKTGRGCVVLVDEYDKSLLEVLDNNELTEHNKAVFKGFFSTLKSYDQYLQFVFITGVTKFSKVSIFSDLNQLDDITMQPAYANICGITEAELQENFAPELADLAASQQMNDEECLTALRNMYDGYHFAAISDGVYNPFSLLKAFSTNMLEAYWFATGTPTFLTKQVKQMQLDASKFTNHTIYASGAVMTDYRFDNPDPIPLLYQTGYLTIFDYDARRQRYMLGFPNDEVKYGFLSSLLPVYTPTSTAAMGTDIFTIDEYIENGDIEGVGDIFKALFAGIPYTTDDTPFEHYFQSVIYLVFTLLGRYVHCEVHSAKGRADCIVETLDFVYLFEFKVGKSAQEALAQIEEKGYAEAYRADKRKLYKIGVSFDGEKRSLEEWKVVE</sequence>
<accession>A0A1H3ZQH7</accession>
<proteinExistence type="predicted"/>
<name>A0A1H3ZQH7_SELRU</name>